<name>A0A840J5N5_9PSEU</name>
<dbReference type="InterPro" id="IPR046542">
    <property type="entry name" value="DUF6801"/>
</dbReference>
<accession>A0A840J5N5</accession>
<dbReference type="RefSeq" id="WP_184783358.1">
    <property type="nucleotide sequence ID" value="NZ_JACHMG010000001.1"/>
</dbReference>
<gene>
    <name evidence="3" type="ORF">BJY18_006203</name>
</gene>
<sequence length="421" mass="42739">MKHPRSKTAMAAAATGVLGLVAASLVAGAQTSFADPVSLSLNYHCTLPLVGSQPLKVVINTDLPASVPTGEPTGAFDIQAVATINADTVAGLSLIGATTIEGQAIAQAAVAAPGIDLPVSVPTDVPKTDIPASGELDVNATGSTPSLTFDTAGQAQITVGDLELVVTPRKADGSVTGITPDGTIDAPCTQDEGQDNTLATFDITDGSAAPQAVSEEAAVSDKAVSDRAVADKAVVDKAVTDKTVADERSVSPKDTIKYSFAIDGSTTLKALGSTAPIKGSFDADVDLAGKKFTGDLKVDPTHTDFKLMGFLEGSADVQVTENGQQSGTLEGTGFTTDISFSTFLTTVNLYGIPVSTDPKCGTTETSTASMVTGPDFDLLTGGQLTGSYALSDFANCGAFNDIISGFAKSDGNTMDLNLTKQ</sequence>
<dbReference type="Proteomes" id="UP000581769">
    <property type="component" value="Unassembled WGS sequence"/>
</dbReference>
<feature type="signal peptide" evidence="1">
    <location>
        <begin position="1"/>
        <end position="29"/>
    </location>
</feature>
<proteinExistence type="predicted"/>
<dbReference type="Pfam" id="PF20611">
    <property type="entry name" value="DUF6801"/>
    <property type="match status" value="1"/>
</dbReference>
<feature type="domain" description="DUF6801" evidence="2">
    <location>
        <begin position="42"/>
        <end position="199"/>
    </location>
</feature>
<feature type="chain" id="PRO_5039436285" description="DUF6801 domain-containing protein" evidence="1">
    <location>
        <begin position="30"/>
        <end position="421"/>
    </location>
</feature>
<evidence type="ECO:0000313" key="3">
    <source>
        <dbReference type="EMBL" id="MBB4688718.1"/>
    </source>
</evidence>
<organism evidence="3 4">
    <name type="scientific">Amycolatopsis jiangsuensis</name>
    <dbReference type="NCBI Taxonomy" id="1181879"/>
    <lineage>
        <taxon>Bacteria</taxon>
        <taxon>Bacillati</taxon>
        <taxon>Actinomycetota</taxon>
        <taxon>Actinomycetes</taxon>
        <taxon>Pseudonocardiales</taxon>
        <taxon>Pseudonocardiaceae</taxon>
        <taxon>Amycolatopsis</taxon>
    </lineage>
</organism>
<evidence type="ECO:0000259" key="2">
    <source>
        <dbReference type="Pfam" id="PF20611"/>
    </source>
</evidence>
<protein>
    <recommendedName>
        <fullName evidence="2">DUF6801 domain-containing protein</fullName>
    </recommendedName>
</protein>
<dbReference type="AlphaFoldDB" id="A0A840J5N5"/>
<dbReference type="EMBL" id="JACHMG010000001">
    <property type="protein sequence ID" value="MBB4688718.1"/>
    <property type="molecule type" value="Genomic_DNA"/>
</dbReference>
<keyword evidence="1" id="KW-0732">Signal</keyword>
<evidence type="ECO:0000256" key="1">
    <source>
        <dbReference type="SAM" id="SignalP"/>
    </source>
</evidence>
<reference evidence="3 4" key="1">
    <citation type="submission" date="2020-08" db="EMBL/GenBank/DDBJ databases">
        <title>Sequencing the genomes of 1000 actinobacteria strains.</title>
        <authorList>
            <person name="Klenk H.-P."/>
        </authorList>
    </citation>
    <scope>NUCLEOTIDE SEQUENCE [LARGE SCALE GENOMIC DNA]</scope>
    <source>
        <strain evidence="3 4">DSM 45859</strain>
    </source>
</reference>
<keyword evidence="4" id="KW-1185">Reference proteome</keyword>
<evidence type="ECO:0000313" key="4">
    <source>
        <dbReference type="Proteomes" id="UP000581769"/>
    </source>
</evidence>
<comment type="caution">
    <text evidence="3">The sequence shown here is derived from an EMBL/GenBank/DDBJ whole genome shotgun (WGS) entry which is preliminary data.</text>
</comment>